<dbReference type="Gene3D" id="3.20.20.70">
    <property type="entry name" value="Aldolase class I"/>
    <property type="match status" value="1"/>
</dbReference>
<dbReference type="EMBL" id="CP098251">
    <property type="protein sequence ID" value="WAV92220.1"/>
    <property type="molecule type" value="Genomic_DNA"/>
</dbReference>
<protein>
    <recommendedName>
        <fullName evidence="3 10">Heme chaperone HemW</fullName>
    </recommendedName>
</protein>
<proteinExistence type="inferred from homology"/>
<evidence type="ECO:0000256" key="8">
    <source>
        <dbReference type="ARBA" id="ARBA00023014"/>
    </source>
</evidence>
<accession>A0A9E9NU49</accession>
<dbReference type="GO" id="GO:0051539">
    <property type="term" value="F:4 iron, 4 sulfur cluster binding"/>
    <property type="evidence" value="ECO:0007669"/>
    <property type="project" value="UniProtKB-UniRule"/>
</dbReference>
<dbReference type="AlphaFoldDB" id="A0A9E9NU49"/>
<dbReference type="SUPFAM" id="SSF102114">
    <property type="entry name" value="Radical SAM enzymes"/>
    <property type="match status" value="1"/>
</dbReference>
<dbReference type="GO" id="GO:0005737">
    <property type="term" value="C:cytoplasm"/>
    <property type="evidence" value="ECO:0007669"/>
    <property type="project" value="UniProtKB-SubCell"/>
</dbReference>
<evidence type="ECO:0000256" key="6">
    <source>
        <dbReference type="ARBA" id="ARBA00022723"/>
    </source>
</evidence>
<evidence type="ECO:0000259" key="11">
    <source>
        <dbReference type="PROSITE" id="PS51918"/>
    </source>
</evidence>
<reference evidence="12" key="1">
    <citation type="journal article" date="2022" name="Front. Microbiol.">
        <title>New perspectives on an old grouping: The genomic and phenotypic variability of Oxalobacter formigenes and the implications for calcium oxalate stone prevention.</title>
        <authorList>
            <person name="Chmiel J.A."/>
            <person name="Carr C."/>
            <person name="Stuivenberg G.A."/>
            <person name="Venema R."/>
            <person name="Chanyi R.M."/>
            <person name="Al K.F."/>
            <person name="Giguere D."/>
            <person name="Say H."/>
            <person name="Akouris P.P."/>
            <person name="Dominguez Romero S.A."/>
            <person name="Kwong A."/>
            <person name="Tai V."/>
            <person name="Koval S.F."/>
            <person name="Razvi H."/>
            <person name="Bjazevic J."/>
            <person name="Burton J.P."/>
        </authorList>
    </citation>
    <scope>NUCLEOTIDE SEQUENCE</scope>
    <source>
        <strain evidence="12">OxK</strain>
    </source>
</reference>
<dbReference type="SFLD" id="SFLDF00288">
    <property type="entry name" value="HemN-like__clustered_with_nucl"/>
    <property type="match status" value="1"/>
</dbReference>
<evidence type="ECO:0000256" key="2">
    <source>
        <dbReference type="ARBA" id="ARBA00006100"/>
    </source>
</evidence>
<keyword evidence="4 10" id="KW-0349">Heme</keyword>
<dbReference type="InterPro" id="IPR034505">
    <property type="entry name" value="Coproporphyrinogen-III_oxidase"/>
</dbReference>
<evidence type="ECO:0000256" key="1">
    <source>
        <dbReference type="ARBA" id="ARBA00001966"/>
    </source>
</evidence>
<evidence type="ECO:0000256" key="7">
    <source>
        <dbReference type="ARBA" id="ARBA00023004"/>
    </source>
</evidence>
<comment type="cofactor">
    <cofactor evidence="1">
        <name>[4Fe-4S] cluster</name>
        <dbReference type="ChEBI" id="CHEBI:49883"/>
    </cofactor>
</comment>
<dbReference type="Pfam" id="PF06969">
    <property type="entry name" value="HemN_C"/>
    <property type="match status" value="1"/>
</dbReference>
<dbReference type="GO" id="GO:0046872">
    <property type="term" value="F:metal ion binding"/>
    <property type="evidence" value="ECO:0007669"/>
    <property type="project" value="UniProtKB-UniRule"/>
</dbReference>
<keyword evidence="10" id="KW-0004">4Fe-4S</keyword>
<comment type="similarity">
    <text evidence="2">Belongs to the anaerobic coproporphyrinogen-III oxidase family. HemW subfamily.</text>
</comment>
<comment type="function">
    <text evidence="10">Probably acts as a heme chaperone, transferring heme to an unknown acceptor. Binds one molecule of heme per monomer, possibly covalently. Binds 1 [4Fe-4S] cluster. The cluster is coordinated with 3 cysteines and an exchangeable S-adenosyl-L-methionine.</text>
</comment>
<keyword evidence="10" id="KW-0963">Cytoplasm</keyword>
<keyword evidence="5 10" id="KW-0949">S-adenosyl-L-methionine</keyword>
<feature type="domain" description="Radical SAM core" evidence="11">
    <location>
        <begin position="12"/>
        <end position="244"/>
    </location>
</feature>
<dbReference type="NCBIfam" id="TIGR00539">
    <property type="entry name" value="hemN_rel"/>
    <property type="match status" value="1"/>
</dbReference>
<dbReference type="InterPro" id="IPR004559">
    <property type="entry name" value="HemW-like"/>
</dbReference>
<dbReference type="PROSITE" id="PS51918">
    <property type="entry name" value="RADICAL_SAM"/>
    <property type="match status" value="1"/>
</dbReference>
<gene>
    <name evidence="12" type="primary">hemW</name>
    <name evidence="12" type="ORF">NB646_08000</name>
</gene>
<name>A0A9E9NU49_9BURK</name>
<evidence type="ECO:0000256" key="9">
    <source>
        <dbReference type="ARBA" id="ARBA00023186"/>
    </source>
</evidence>
<dbReference type="SFLD" id="SFLDS00029">
    <property type="entry name" value="Radical_SAM"/>
    <property type="match status" value="1"/>
</dbReference>
<dbReference type="Proteomes" id="UP001164819">
    <property type="component" value="Chromosome"/>
</dbReference>
<dbReference type="SFLD" id="SFLDG01065">
    <property type="entry name" value="anaerobic_coproporphyrinogen-I"/>
    <property type="match status" value="1"/>
</dbReference>
<dbReference type="SFLD" id="SFLDF00562">
    <property type="entry name" value="HemN-like__clustered_with_heat"/>
    <property type="match status" value="1"/>
</dbReference>
<dbReference type="GO" id="GO:0004109">
    <property type="term" value="F:coproporphyrinogen oxidase activity"/>
    <property type="evidence" value="ECO:0007669"/>
    <property type="project" value="InterPro"/>
</dbReference>
<dbReference type="CDD" id="cd01335">
    <property type="entry name" value="Radical_SAM"/>
    <property type="match status" value="1"/>
</dbReference>
<sequence>MPGIPVSGQPRFDKLPPLSLYVHIPWCIRKCPYCDFYSHEKHSILPEKEYLDVLRRDLELSLPMIWGRKISSIFIGGGTPSLLSAKGIDQLLSFIRELLPVLPDAEISMEANPGTFEAGKFKSYRESGINRLSIGIQSFNPHFLHELGRIHDHDEARAAIEIARRYFDNINLDLMYGLPRQTLEQLKDDVSVALSYEPAHLSFYQLTIEPNTYYFKHPPVLPDEDTLDQMQKWIESSTSAAGFEHYEVSAYARTGRQCFHNKNYWLFGDYLGIGAAAHSKITLPDQSVIRQMRLRNPLLYMGGIEQGIPLEEQFEVPVSDLGFEFMMNALRLMDGFSPALFANRTGLNFSVINEAVTEAVKRGLLMVSPAHVQPTELGKRFLNDLQQIFLPD</sequence>
<dbReference type="PANTHER" id="PTHR13932">
    <property type="entry name" value="COPROPORPHYRINIGEN III OXIDASE"/>
    <property type="match status" value="1"/>
</dbReference>
<dbReference type="GO" id="GO:0006779">
    <property type="term" value="P:porphyrin-containing compound biosynthetic process"/>
    <property type="evidence" value="ECO:0007669"/>
    <property type="project" value="InterPro"/>
</dbReference>
<keyword evidence="8 10" id="KW-0411">Iron-sulfur</keyword>
<evidence type="ECO:0000256" key="3">
    <source>
        <dbReference type="ARBA" id="ARBA00017228"/>
    </source>
</evidence>
<keyword evidence="7 10" id="KW-0408">Iron</keyword>
<comment type="subcellular location">
    <subcellularLocation>
        <location evidence="10">Cytoplasm</location>
    </subcellularLocation>
</comment>
<dbReference type="InterPro" id="IPR058240">
    <property type="entry name" value="rSAM_sf"/>
</dbReference>
<dbReference type="SMART" id="SM00729">
    <property type="entry name" value="Elp3"/>
    <property type="match status" value="1"/>
</dbReference>
<organism evidence="12">
    <name type="scientific">Oxalobacter aliiformigenes</name>
    <dbReference type="NCBI Taxonomy" id="2946593"/>
    <lineage>
        <taxon>Bacteria</taxon>
        <taxon>Pseudomonadati</taxon>
        <taxon>Pseudomonadota</taxon>
        <taxon>Betaproteobacteria</taxon>
        <taxon>Burkholderiales</taxon>
        <taxon>Oxalobacteraceae</taxon>
        <taxon>Oxalobacter</taxon>
    </lineage>
</organism>
<dbReference type="Pfam" id="PF04055">
    <property type="entry name" value="Radical_SAM"/>
    <property type="match status" value="1"/>
</dbReference>
<dbReference type="InterPro" id="IPR006638">
    <property type="entry name" value="Elp3/MiaA/NifB-like_rSAM"/>
</dbReference>
<keyword evidence="9 10" id="KW-0143">Chaperone</keyword>
<dbReference type="InterPro" id="IPR010723">
    <property type="entry name" value="HemN_C"/>
</dbReference>
<evidence type="ECO:0000256" key="10">
    <source>
        <dbReference type="RuleBase" id="RU364116"/>
    </source>
</evidence>
<dbReference type="InterPro" id="IPR007197">
    <property type="entry name" value="rSAM"/>
</dbReference>
<dbReference type="PANTHER" id="PTHR13932:SF5">
    <property type="entry name" value="RADICAL S-ADENOSYL METHIONINE DOMAIN-CONTAINING PROTEIN 1, MITOCHONDRIAL"/>
    <property type="match status" value="1"/>
</dbReference>
<evidence type="ECO:0000256" key="5">
    <source>
        <dbReference type="ARBA" id="ARBA00022691"/>
    </source>
</evidence>
<keyword evidence="6 10" id="KW-0479">Metal-binding</keyword>
<evidence type="ECO:0000313" key="12">
    <source>
        <dbReference type="EMBL" id="WAV92220.1"/>
    </source>
</evidence>
<evidence type="ECO:0000256" key="4">
    <source>
        <dbReference type="ARBA" id="ARBA00022617"/>
    </source>
</evidence>
<dbReference type="InterPro" id="IPR013785">
    <property type="entry name" value="Aldolase_TIM"/>
</dbReference>